<dbReference type="GO" id="GO:0016740">
    <property type="term" value="F:transferase activity"/>
    <property type="evidence" value="ECO:0007669"/>
    <property type="project" value="UniProtKB-KW"/>
</dbReference>
<accession>A0A1H8DZK0</accession>
<organism evidence="1 2">
    <name type="scientific">Stigmatella aurantiaca</name>
    <dbReference type="NCBI Taxonomy" id="41"/>
    <lineage>
        <taxon>Bacteria</taxon>
        <taxon>Pseudomonadati</taxon>
        <taxon>Myxococcota</taxon>
        <taxon>Myxococcia</taxon>
        <taxon>Myxococcales</taxon>
        <taxon>Cystobacterineae</taxon>
        <taxon>Archangiaceae</taxon>
        <taxon>Stigmatella</taxon>
    </lineage>
</organism>
<dbReference type="RefSeq" id="WP_075011021.1">
    <property type="nucleotide sequence ID" value="NZ_FOAP01000031.1"/>
</dbReference>
<dbReference type="OrthoDB" id="5521837at2"/>
<keyword evidence="1" id="KW-0808">Transferase</keyword>
<dbReference type="Proteomes" id="UP000182719">
    <property type="component" value="Unassembled WGS sequence"/>
</dbReference>
<dbReference type="AlphaFoldDB" id="A0A1H8DZK0"/>
<dbReference type="InterPro" id="IPR039498">
    <property type="entry name" value="NTP_transf_5"/>
</dbReference>
<proteinExistence type="predicted"/>
<evidence type="ECO:0000313" key="2">
    <source>
        <dbReference type="Proteomes" id="UP000182719"/>
    </source>
</evidence>
<name>A0A1H8DZK0_STIAU</name>
<gene>
    <name evidence="1" type="ORF">SAMN05444354_13156</name>
</gene>
<sequence length="323" mass="35966">MAPSLPDLFQTLTSFEPQRGSLRGAPWEGFVDWAIAQGLGPLAAYNLEYRLGGGDAPEWARDRLLSVYQGTVNDNVMKLVHFKRMVGVLEGRKLVLLGGAAFADALYPHGGFRPLLEIQILLRRLDVEGFSGFLAQQEFKPAEDEQDSGAARVLSDGRTLIHLFADVLGAERREALKGVFERAHPHRIYGPSLFRPDLEDAVLLVCLEQARQGFQMPWLSYVDLRELVTGASWMGGVYSRPLNGEVLRARAREWRLERALYTSLSILSRLYPQTAPAVEGALPPLRRATRELLNRLVVEPASVVGRASALRGTDRLRRLLTGQ</sequence>
<dbReference type="EMBL" id="FOAP01000031">
    <property type="protein sequence ID" value="SEN12741.1"/>
    <property type="molecule type" value="Genomic_DNA"/>
</dbReference>
<dbReference type="Pfam" id="PF14907">
    <property type="entry name" value="NTP_transf_5"/>
    <property type="match status" value="1"/>
</dbReference>
<evidence type="ECO:0000313" key="1">
    <source>
        <dbReference type="EMBL" id="SEN12741.1"/>
    </source>
</evidence>
<keyword evidence="2" id="KW-1185">Reference proteome</keyword>
<reference evidence="2" key="1">
    <citation type="submission" date="2016-10" db="EMBL/GenBank/DDBJ databases">
        <authorList>
            <person name="Varghese N."/>
            <person name="Submissions S."/>
        </authorList>
    </citation>
    <scope>NUCLEOTIDE SEQUENCE [LARGE SCALE GENOMIC DNA]</scope>
    <source>
        <strain evidence="2">DSM 17044</strain>
    </source>
</reference>
<protein>
    <submittedName>
        <fullName evidence="1">Uncharacterized nucleotidyltransferase</fullName>
    </submittedName>
</protein>